<feature type="compositionally biased region" description="Low complexity" evidence="1">
    <location>
        <begin position="259"/>
        <end position="268"/>
    </location>
</feature>
<proteinExistence type="predicted"/>
<dbReference type="SUPFAM" id="SSF101447">
    <property type="entry name" value="Formin homology 2 domain (FH2 domain)"/>
    <property type="match status" value="1"/>
</dbReference>
<dbReference type="InterPro" id="IPR001810">
    <property type="entry name" value="F-box_dom"/>
</dbReference>
<accession>A0A5E8BKA6</accession>
<name>A0A5E8BKA6_9ASCO</name>
<feature type="compositionally biased region" description="Basic residues" evidence="1">
    <location>
        <begin position="269"/>
        <end position="283"/>
    </location>
</feature>
<evidence type="ECO:0000313" key="3">
    <source>
        <dbReference type="EMBL" id="VVT51701.1"/>
    </source>
</evidence>
<dbReference type="PROSITE" id="PS50181">
    <property type="entry name" value="FBOX"/>
    <property type="match status" value="1"/>
</dbReference>
<feature type="domain" description="F-box" evidence="2">
    <location>
        <begin position="285"/>
        <end position="332"/>
    </location>
</feature>
<dbReference type="GeneID" id="43582002"/>
<feature type="compositionally biased region" description="Pro residues" evidence="1">
    <location>
        <begin position="242"/>
        <end position="258"/>
    </location>
</feature>
<sequence>MSQKRPLGFDTIEENLRAWEREREKRTRLNSCNDIQSSSSSSSSSSISSGSFSRPTPRENNLFHHHHSHQYTGLHGESRCGCNQLLSSTLSSSQYLPPSSQTVPRMFQAPPQLQLQLPSLSQNQSTSWTSKRVPPTPFASWDTINPVTWVQPMTMSSFTSSVPLKSCLSSSGQIDSLMEQAVSPRTCPVIPLPSLIPKYTQTFQETQNQILLPQAKPQVSPQVHAKPQIQPQYQYQYQPQLPSQPPPPPPPPPPPQPHLKPQQSSHQSHTSKHLPGKRSAKTRVRSDLETLPNLLLRELISFVDPRDLPALAATCTTLHSAIATRTLRLTALDLRGGASPRFYTACRREYLSRRSVRLLCKDLMGRRSGRRRRNVRVLRVRPGADYGDKLSVAQIDADDHAVIELATKLPYVRFLTLDALDLTTIRFAQTMLGLLTKDSRVSLENISAPALTNLAPEPLLGKTLVKVSLRLAGPHMRAEDLTHLAEYMNDTAVPKLRDFGVMFDRAFILTCSEFVPAFAKLVESAVSRRKPPLASLRVYDFPPYLDFVPIIQLVEKYRVRALTLHTAAPDDDSRLLSSLAQLTTIDALRLVIGTCSVSFLHCPGPLWASLLHLSIDGPPTMMRVPARPFPMPCLHSLVAPAATAYSLLPHSVSPVLKELVVLNPAPGDPMPMMAGPLRRAKLNLAYFPIRIPHEYLPVKLMCTRSIPNRYMTSLPDSLRESALEDNDDYTLFLSHFYDTMDPDPPEIFYY</sequence>
<dbReference type="InterPro" id="IPR036047">
    <property type="entry name" value="F-box-like_dom_sf"/>
</dbReference>
<dbReference type="Proteomes" id="UP000398389">
    <property type="component" value="Unassembled WGS sequence"/>
</dbReference>
<feature type="region of interest" description="Disordered" evidence="1">
    <location>
        <begin position="28"/>
        <end position="63"/>
    </location>
</feature>
<reference evidence="3 4" key="1">
    <citation type="submission" date="2019-09" db="EMBL/GenBank/DDBJ databases">
        <authorList>
            <person name="Brejova B."/>
        </authorList>
    </citation>
    <scope>NUCLEOTIDE SEQUENCE [LARGE SCALE GENOMIC DNA]</scope>
</reference>
<evidence type="ECO:0000256" key="1">
    <source>
        <dbReference type="SAM" id="MobiDB-lite"/>
    </source>
</evidence>
<dbReference type="EMBL" id="CABVLU010000002">
    <property type="protein sequence ID" value="VVT51701.1"/>
    <property type="molecule type" value="Genomic_DNA"/>
</dbReference>
<evidence type="ECO:0000313" key="4">
    <source>
        <dbReference type="Proteomes" id="UP000398389"/>
    </source>
</evidence>
<dbReference type="AlphaFoldDB" id="A0A5E8BKA6"/>
<dbReference type="CDD" id="cd09917">
    <property type="entry name" value="F-box_SF"/>
    <property type="match status" value="1"/>
</dbReference>
<evidence type="ECO:0000259" key="2">
    <source>
        <dbReference type="PROSITE" id="PS50181"/>
    </source>
</evidence>
<keyword evidence="4" id="KW-1185">Reference proteome</keyword>
<dbReference type="SUPFAM" id="SSF81383">
    <property type="entry name" value="F-box domain"/>
    <property type="match status" value="1"/>
</dbReference>
<feature type="compositionally biased region" description="Low complexity" evidence="1">
    <location>
        <begin position="37"/>
        <end position="53"/>
    </location>
</feature>
<protein>
    <recommendedName>
        <fullName evidence="2">F-box domain-containing protein</fullName>
    </recommendedName>
</protein>
<dbReference type="RefSeq" id="XP_031853793.1">
    <property type="nucleotide sequence ID" value="XM_031997902.1"/>
</dbReference>
<dbReference type="Pfam" id="PF00646">
    <property type="entry name" value="F-box"/>
    <property type="match status" value="1"/>
</dbReference>
<organism evidence="3 4">
    <name type="scientific">Magnusiomyces paraingens</name>
    <dbReference type="NCBI Taxonomy" id="2606893"/>
    <lineage>
        <taxon>Eukaryota</taxon>
        <taxon>Fungi</taxon>
        <taxon>Dikarya</taxon>
        <taxon>Ascomycota</taxon>
        <taxon>Saccharomycotina</taxon>
        <taxon>Dipodascomycetes</taxon>
        <taxon>Dipodascales</taxon>
        <taxon>Dipodascaceae</taxon>
        <taxon>Magnusiomyces</taxon>
    </lineage>
</organism>
<gene>
    <name evidence="3" type="ORF">SAPINGB_P003184</name>
</gene>
<feature type="region of interest" description="Disordered" evidence="1">
    <location>
        <begin position="238"/>
        <end position="285"/>
    </location>
</feature>